<dbReference type="Proteomes" id="UP000595857">
    <property type="component" value="Chromosome"/>
</dbReference>
<evidence type="ECO:0000313" key="2">
    <source>
        <dbReference type="Proteomes" id="UP000595857"/>
    </source>
</evidence>
<dbReference type="InterPro" id="IPR023393">
    <property type="entry name" value="START-like_dom_sf"/>
</dbReference>
<dbReference type="RefSeq" id="WP_201633866.1">
    <property type="nucleotide sequence ID" value="NZ_CP068046.1"/>
</dbReference>
<reference evidence="1 2" key="1">
    <citation type="submission" date="2021-01" db="EMBL/GenBank/DDBJ databases">
        <title>Genome seq and assembly of Devosia sp. LEGU1.</title>
        <authorList>
            <person name="Chhetri G."/>
        </authorList>
    </citation>
    <scope>NUCLEOTIDE SEQUENCE [LARGE SCALE GENOMIC DNA]</scope>
    <source>
        <strain evidence="1 2">LEGU1</strain>
    </source>
</reference>
<gene>
    <name evidence="1" type="ORF">JI748_00650</name>
</gene>
<evidence type="ECO:0000313" key="1">
    <source>
        <dbReference type="EMBL" id="QQR39563.1"/>
    </source>
</evidence>
<accession>A0ABX7C5S0</accession>
<sequence length="137" mass="15711">MALSHTIVVAIDVPYDKAYAYLSDPRSYADWAAVLPETYRQLPDGDWVAEVRFGGERHIRFSQPNSVGVLDHAVFRPGEAPLWMPMRARPQDDGTELSFTFTQRPDMSADEFNSTVEWITTDLQTLKTVLEHRYPHQ</sequence>
<proteinExistence type="predicted"/>
<name>A0ABX7C5S0_9HYPH</name>
<dbReference type="SUPFAM" id="SSF55961">
    <property type="entry name" value="Bet v1-like"/>
    <property type="match status" value="1"/>
</dbReference>
<dbReference type="Gene3D" id="3.30.530.20">
    <property type="match status" value="1"/>
</dbReference>
<protein>
    <submittedName>
        <fullName evidence="1">SRPBCC family protein</fullName>
    </submittedName>
</protein>
<dbReference type="EMBL" id="CP068046">
    <property type="protein sequence ID" value="QQR39563.1"/>
    <property type="molecule type" value="Genomic_DNA"/>
</dbReference>
<keyword evidence="2" id="KW-1185">Reference proteome</keyword>
<organism evidence="1 2">
    <name type="scientific">Devosia rhizoryzae</name>
    <dbReference type="NCBI Taxonomy" id="2774137"/>
    <lineage>
        <taxon>Bacteria</taxon>
        <taxon>Pseudomonadati</taxon>
        <taxon>Pseudomonadota</taxon>
        <taxon>Alphaproteobacteria</taxon>
        <taxon>Hyphomicrobiales</taxon>
        <taxon>Devosiaceae</taxon>
        <taxon>Devosia</taxon>
    </lineage>
</organism>